<evidence type="ECO:0000313" key="1">
    <source>
        <dbReference type="EMBL" id="MBM7584352.1"/>
    </source>
</evidence>
<sequence length="273" mass="32098">MNLVNWFQQTSTIKQYLEHKLTHSYLKKYIENPHIDEERISFLLLPFYEEKHNERDIVKVISTVMLIQIALDTHEKVTNSNTDPLKERQLTVLAGDYFSGLYYKILADIDNVKLIRSLAEGTKLVNEHKIAVYKSEKNTLDGIITSIKKVESSIISKFYSFYQQEYWQELMEEFLLLRRLLAEKKLFENGSPSLLFESIKKVTFPNISEEKYLTKDQSKYLISICEDYISKVKKTLLNILEDIVIPVEIIESEIRILIQSPHHLRTKIYAEEG</sequence>
<dbReference type="RefSeq" id="WP_205168518.1">
    <property type="nucleotide sequence ID" value="NZ_JAFBDZ010000001.1"/>
</dbReference>
<proteinExistence type="predicted"/>
<name>A0ABS2N925_9BACI</name>
<evidence type="ECO:0000313" key="2">
    <source>
        <dbReference type="Proteomes" id="UP001646157"/>
    </source>
</evidence>
<gene>
    <name evidence="1" type="ORF">JOC86_000889</name>
</gene>
<dbReference type="InterPro" id="IPR009920">
    <property type="entry name" value="HEPPP_synth_su1"/>
</dbReference>
<protein>
    <submittedName>
        <fullName evidence="1">Heptaprenyl diphosphate synthase</fullName>
        <ecNumber evidence="1">2.5.1.30</ecNumber>
    </submittedName>
</protein>
<organism evidence="1 2">
    <name type="scientific">Rossellomorea pakistanensis</name>
    <dbReference type="NCBI Taxonomy" id="992288"/>
    <lineage>
        <taxon>Bacteria</taxon>
        <taxon>Bacillati</taxon>
        <taxon>Bacillota</taxon>
        <taxon>Bacilli</taxon>
        <taxon>Bacillales</taxon>
        <taxon>Bacillaceae</taxon>
        <taxon>Rossellomorea</taxon>
    </lineage>
</organism>
<dbReference type="EMBL" id="JAFBDZ010000001">
    <property type="protein sequence ID" value="MBM7584352.1"/>
    <property type="molecule type" value="Genomic_DNA"/>
</dbReference>
<keyword evidence="1" id="KW-0808">Transferase</keyword>
<dbReference type="EC" id="2.5.1.30" evidence="1"/>
<dbReference type="Gene3D" id="1.20.120.1450">
    <property type="match status" value="1"/>
</dbReference>
<accession>A0ABS2N925</accession>
<keyword evidence="2" id="KW-1185">Reference proteome</keyword>
<comment type="caution">
    <text evidence="1">The sequence shown here is derived from an EMBL/GenBank/DDBJ whole genome shotgun (WGS) entry which is preliminary data.</text>
</comment>
<dbReference type="Pfam" id="PF07307">
    <property type="entry name" value="HEPPP_synt_1"/>
    <property type="match status" value="1"/>
</dbReference>
<dbReference type="GO" id="GO:0000010">
    <property type="term" value="F:heptaprenyl diphosphate synthase activity"/>
    <property type="evidence" value="ECO:0007669"/>
    <property type="project" value="UniProtKB-EC"/>
</dbReference>
<reference evidence="1 2" key="1">
    <citation type="submission" date="2021-01" db="EMBL/GenBank/DDBJ databases">
        <title>Genomic Encyclopedia of Type Strains, Phase IV (KMG-IV): sequencing the most valuable type-strain genomes for metagenomic binning, comparative biology and taxonomic classification.</title>
        <authorList>
            <person name="Goeker M."/>
        </authorList>
    </citation>
    <scope>NUCLEOTIDE SEQUENCE [LARGE SCALE GENOMIC DNA]</scope>
    <source>
        <strain evidence="1 2">DSM 24834</strain>
    </source>
</reference>
<dbReference type="Proteomes" id="UP001646157">
    <property type="component" value="Unassembled WGS sequence"/>
</dbReference>